<dbReference type="InterPro" id="IPR016986">
    <property type="entry name" value="UCP031982_abhydr"/>
</dbReference>
<gene>
    <name evidence="2" type="ORF">M621_21700</name>
</gene>
<dbReference type="GO" id="GO:0016787">
    <property type="term" value="F:hydrolase activity"/>
    <property type="evidence" value="ECO:0007669"/>
    <property type="project" value="UniProtKB-KW"/>
</dbReference>
<dbReference type="EMBL" id="CP006566">
    <property type="protein sequence ID" value="AGP47339.1"/>
    <property type="molecule type" value="Genomic_DNA"/>
</dbReference>
<dbReference type="InterPro" id="IPR000073">
    <property type="entry name" value="AB_hydrolase_1"/>
</dbReference>
<dbReference type="SUPFAM" id="SSF53474">
    <property type="entry name" value="alpha/beta-Hydrolases"/>
    <property type="match status" value="1"/>
</dbReference>
<dbReference type="Pfam" id="PF00561">
    <property type="entry name" value="Abhydrolase_1"/>
    <property type="match status" value="1"/>
</dbReference>
<evidence type="ECO:0000313" key="3">
    <source>
        <dbReference type="Proteomes" id="UP000014900"/>
    </source>
</evidence>
<dbReference type="Proteomes" id="UP000014900">
    <property type="component" value="Chromosome"/>
</dbReference>
<evidence type="ECO:0000313" key="2">
    <source>
        <dbReference type="EMBL" id="AGP47339.1"/>
    </source>
</evidence>
<dbReference type="PATRIC" id="fig|1348660.3.peg.4255"/>
<dbReference type="HOGENOM" id="CLU_045366_0_0_6"/>
<accession>S4YR90</accession>
<dbReference type="AlphaFoldDB" id="S4YR90"/>
<dbReference type="PANTHER" id="PTHR33428:SF14">
    <property type="entry name" value="CARBOXYLESTERASE TYPE B DOMAIN-CONTAINING PROTEIN"/>
    <property type="match status" value="1"/>
</dbReference>
<proteinExistence type="predicted"/>
<dbReference type="KEGG" id="sry:M621_21700"/>
<name>S4YR90_SERPL</name>
<evidence type="ECO:0000259" key="1">
    <source>
        <dbReference type="Pfam" id="PF00561"/>
    </source>
</evidence>
<feature type="domain" description="AB hydrolase-1" evidence="1">
    <location>
        <begin position="92"/>
        <end position="189"/>
    </location>
</feature>
<organism evidence="2 3">
    <name type="scientific">Serratia plymuthica S13</name>
    <dbReference type="NCBI Taxonomy" id="1348660"/>
    <lineage>
        <taxon>Bacteria</taxon>
        <taxon>Pseudomonadati</taxon>
        <taxon>Pseudomonadota</taxon>
        <taxon>Gammaproteobacteria</taxon>
        <taxon>Enterobacterales</taxon>
        <taxon>Yersiniaceae</taxon>
        <taxon>Serratia</taxon>
    </lineage>
</organism>
<dbReference type="PIRSF" id="PIRSF031982">
    <property type="entry name" value="UCP031982_abhydr"/>
    <property type="match status" value="1"/>
</dbReference>
<dbReference type="InterPro" id="IPR029058">
    <property type="entry name" value="AB_hydrolase_fold"/>
</dbReference>
<dbReference type="PANTHER" id="PTHR33428">
    <property type="entry name" value="CHLOROPHYLLASE-2, CHLOROPLASTIC"/>
    <property type="match status" value="1"/>
</dbReference>
<keyword evidence="2" id="KW-0378">Hydrolase</keyword>
<protein>
    <submittedName>
        <fullName evidence="2">Dienelactone hydrolase</fullName>
    </submittedName>
</protein>
<dbReference type="Gene3D" id="3.40.50.1820">
    <property type="entry name" value="alpha/beta hydrolase"/>
    <property type="match status" value="1"/>
</dbReference>
<sequence>MILMSKLPSGALKFIRHIALYTLCSGCMVPVWAKPAGEAGFRRLAVIDPVAKKPMEAVWFYPGNMNGNTVSSFGPYHVSALNAVKMEPGRYPLIVISHGNAGSLWSHHDLATSLAREGNIVITLSHPGDNYRDQSGAGATSTVYGRPLQISAAITAALNNSDISQHIDADKIAFIGFSSGGETGLLLAGGRIDPSRYVSYCENHQAEAMCLTKGHIKNDSPALLPESDPRIKAWVLMAPVSAPFSPESLKTFTKPILIFTGDKDEELSWRKNAGELAKTLSSKPQLKVIPGAGHFVFLAPCSAELRAATPVLCEDSPGVDRTAVHRMIDNDISRFLNGVWQGRGGA</sequence>
<reference evidence="2 3" key="1">
    <citation type="journal article" date="2013" name="Genome Announc.">
        <title>Genome Sequence of Serratia plymuthica Strain S13, an Endophyte with Germination- and Plant-Growth-Promoting Activity from the Flower of Styrian Oil Pumpkin.</title>
        <authorList>
            <person name="Muller H."/>
            <person name="Furnkranz M."/>
            <person name="Grube M."/>
            <person name="Berg G."/>
        </authorList>
    </citation>
    <scope>NUCLEOTIDE SEQUENCE [LARGE SCALE GENOMIC DNA]</scope>
    <source>
        <strain evidence="2">S13</strain>
    </source>
</reference>